<comment type="caution">
    <text evidence="2">The sequence shown here is derived from an EMBL/GenBank/DDBJ whole genome shotgun (WGS) entry which is preliminary data.</text>
</comment>
<dbReference type="PROSITE" id="PS50943">
    <property type="entry name" value="HTH_CROC1"/>
    <property type="match status" value="1"/>
</dbReference>
<dbReference type="EMBL" id="BDUD01000001">
    <property type="protein sequence ID" value="GBG19436.1"/>
    <property type="molecule type" value="Genomic_DNA"/>
</dbReference>
<evidence type="ECO:0000313" key="3">
    <source>
        <dbReference type="Proteomes" id="UP000245124"/>
    </source>
</evidence>
<gene>
    <name evidence="2" type="ORF">NIES4072_31040</name>
</gene>
<feature type="domain" description="HTH cro/C1-type" evidence="1">
    <location>
        <begin position="54"/>
        <end position="95"/>
    </location>
</feature>
<dbReference type="Gene3D" id="1.10.260.40">
    <property type="entry name" value="lambda repressor-like DNA-binding domains"/>
    <property type="match status" value="1"/>
</dbReference>
<evidence type="ECO:0000313" key="2">
    <source>
        <dbReference type="EMBL" id="GBG19436.1"/>
    </source>
</evidence>
<reference evidence="2 3" key="1">
    <citation type="submission" date="2017-06" db="EMBL/GenBank/DDBJ databases">
        <title>Genome sequencing of cyanobaciteial culture collection at National Institute for Environmental Studies (NIES).</title>
        <authorList>
            <person name="Hirose Y."/>
            <person name="Shimura Y."/>
            <person name="Fujisawa T."/>
            <person name="Nakamura Y."/>
            <person name="Kawachi M."/>
        </authorList>
    </citation>
    <scope>NUCLEOTIDE SEQUENCE [LARGE SCALE GENOMIC DNA]</scope>
    <source>
        <strain evidence="2 3">NIES-4072</strain>
    </source>
</reference>
<dbReference type="InterPro" id="IPR001387">
    <property type="entry name" value="Cro/C1-type_HTH"/>
</dbReference>
<evidence type="ECO:0000259" key="1">
    <source>
        <dbReference type="PROSITE" id="PS50943"/>
    </source>
</evidence>
<dbReference type="RefSeq" id="WP_109009232.1">
    <property type="nucleotide sequence ID" value="NZ_BDUD01000001.1"/>
</dbReference>
<name>A0A2R5FKY1_NOSCO</name>
<dbReference type="Proteomes" id="UP000245124">
    <property type="component" value="Unassembled WGS sequence"/>
</dbReference>
<dbReference type="GO" id="GO:0003677">
    <property type="term" value="F:DNA binding"/>
    <property type="evidence" value="ECO:0007669"/>
    <property type="project" value="InterPro"/>
</dbReference>
<accession>A0A2R5FKY1</accession>
<proteinExistence type="predicted"/>
<dbReference type="Pfam" id="PF13443">
    <property type="entry name" value="HTH_26"/>
    <property type="match status" value="1"/>
</dbReference>
<dbReference type="InterPro" id="IPR010982">
    <property type="entry name" value="Lambda_DNA-bd_dom_sf"/>
</dbReference>
<dbReference type="OrthoDB" id="490295at2"/>
<dbReference type="SUPFAM" id="SSF47413">
    <property type="entry name" value="lambda repressor-like DNA-binding domains"/>
    <property type="match status" value="1"/>
</dbReference>
<keyword evidence="3" id="KW-1185">Reference proteome</keyword>
<dbReference type="AlphaFoldDB" id="A0A2R5FKY1"/>
<organism evidence="2 3">
    <name type="scientific">Nostoc commune NIES-4072</name>
    <dbReference type="NCBI Taxonomy" id="2005467"/>
    <lineage>
        <taxon>Bacteria</taxon>
        <taxon>Bacillati</taxon>
        <taxon>Cyanobacteriota</taxon>
        <taxon>Cyanophyceae</taxon>
        <taxon>Nostocales</taxon>
        <taxon>Nostocaceae</taxon>
        <taxon>Nostoc</taxon>
    </lineage>
</organism>
<sequence length="110" mass="12299">MSSDSANIKAEKLVKLIMVHLNWVVLIAWNKECGERLKNARGKTARRKIASEMELLGVDCSQEYIRKLETGDASSVSTSILLTLCKVLNIEPFDLCPGIVSTEFQKNFVL</sequence>
<protein>
    <recommendedName>
        <fullName evidence="1">HTH cro/C1-type domain-containing protein</fullName>
    </recommendedName>
</protein>